<sequence length="76" mass="8778">MNVDSLPPYIKQLLQNKELTMNQKMVTLMTFMPDVPGEYKLGDHLETGMKIKKLVDDGKIRLGKFDKNFTLEVVHL</sequence>
<evidence type="ECO:0000313" key="2">
    <source>
        <dbReference type="Proteomes" id="UP000232710"/>
    </source>
</evidence>
<dbReference type="Proteomes" id="UP000232710">
    <property type="component" value="Segment"/>
</dbReference>
<organism evidence="1 2">
    <name type="scientific">Micromonas pusilla virus SP1</name>
    <name type="common">MpV-SP1</name>
    <dbReference type="NCBI Taxonomy" id="373996"/>
    <lineage>
        <taxon>Viruses</taxon>
        <taxon>Varidnaviria</taxon>
        <taxon>Bamfordvirae</taxon>
        <taxon>Nucleocytoviricota</taxon>
        <taxon>Megaviricetes</taxon>
        <taxon>Algavirales</taxon>
        <taxon>Phycodnaviridae</taxon>
        <taxon>Prasinovirus</taxon>
        <taxon>Prasinovirus micromonas</taxon>
    </lineage>
</organism>
<proteinExistence type="predicted"/>
<name>G9E694_MPSP1</name>
<evidence type="ECO:0000313" key="1">
    <source>
        <dbReference type="EMBL" id="AET84921.1"/>
    </source>
</evidence>
<accession>G9E694</accession>
<organismHost>
    <name type="scientific">Micromonas pusilla</name>
    <name type="common">Picoplanktonic green alga</name>
    <name type="synonym">Chromulina pusilla</name>
    <dbReference type="NCBI Taxonomy" id="38833"/>
</organismHost>
<dbReference type="EMBL" id="JF974320">
    <property type="protein sequence ID" value="AET84921.1"/>
    <property type="molecule type" value="Genomic_DNA"/>
</dbReference>
<protein>
    <submittedName>
        <fullName evidence="1">Uncharacterized protein</fullName>
    </submittedName>
</protein>
<gene>
    <name evidence="1" type="ORF">MPXG_00123</name>
</gene>
<reference evidence="1 2" key="1">
    <citation type="submission" date="2010-12" db="EMBL/GenBank/DDBJ databases">
        <title>The Genome Sequence of Micromonas pusilla virus SP1.</title>
        <authorList>
            <consortium name="The Broad Institute Genome Sequencing Platform"/>
            <person name="Henn M.R."/>
            <person name="Suttle C."/>
            <person name="Winget D."/>
            <person name="Chan A."/>
            <person name="Levin J."/>
            <person name="Malboeuf C."/>
            <person name="Casali M."/>
            <person name="Russ C."/>
            <person name="Lennon N."/>
            <person name="Chapman S.B."/>
            <person name="Erlich R."/>
            <person name="Young S.K."/>
            <person name="Yandava C."/>
            <person name="Zeng Q."/>
            <person name="Alvarado L."/>
            <person name="Anderson S."/>
            <person name="Berlin A."/>
            <person name="Chen Z."/>
            <person name="Freedman E."/>
            <person name="Gellesch M."/>
            <person name="Goldberg J."/>
            <person name="Green L."/>
            <person name="Griggs A."/>
            <person name="Gujja S."/>
            <person name="Heilman E.R."/>
            <person name="Heiman D."/>
            <person name="Hollinger A."/>
            <person name="Howarth C."/>
            <person name="Larson L."/>
            <person name="Mehta T."/>
            <person name="Pearson M."/>
            <person name="Roberts A."/>
            <person name="Ryan E."/>
            <person name="Saif S."/>
            <person name="Shea T."/>
            <person name="Shenoy N."/>
            <person name="Sisk P."/>
            <person name="Stolte C."/>
            <person name="Sykes S."/>
            <person name="White J."/>
            <person name="Haas B."/>
            <person name="Nusbaum C."/>
            <person name="Birren B."/>
        </authorList>
    </citation>
    <scope>NUCLEOTIDE SEQUENCE [LARGE SCALE GENOMIC DNA]</scope>
    <source>
        <strain evidence="1 2">SP1</strain>
    </source>
</reference>
<keyword evidence="2" id="KW-1185">Reference proteome</keyword>